<dbReference type="EMBL" id="KV419404">
    <property type="protein sequence ID" value="KZS94500.1"/>
    <property type="molecule type" value="Genomic_DNA"/>
</dbReference>
<dbReference type="InterPro" id="IPR007219">
    <property type="entry name" value="XnlR_reg_dom"/>
</dbReference>
<dbReference type="GO" id="GO:0003677">
    <property type="term" value="F:DNA binding"/>
    <property type="evidence" value="ECO:0007669"/>
    <property type="project" value="InterPro"/>
</dbReference>
<evidence type="ECO:0000256" key="4">
    <source>
        <dbReference type="SAM" id="Coils"/>
    </source>
</evidence>
<feature type="region of interest" description="Disordered" evidence="5">
    <location>
        <begin position="1"/>
        <end position="30"/>
    </location>
</feature>
<dbReference type="PANTHER" id="PTHR31001">
    <property type="entry name" value="UNCHARACTERIZED TRANSCRIPTIONAL REGULATORY PROTEIN"/>
    <property type="match status" value="1"/>
</dbReference>
<dbReference type="GO" id="GO:0008270">
    <property type="term" value="F:zinc ion binding"/>
    <property type="evidence" value="ECO:0007669"/>
    <property type="project" value="InterPro"/>
</dbReference>
<proteinExistence type="predicted"/>
<reference evidence="7 8" key="1">
    <citation type="journal article" date="2016" name="Mol. Biol. Evol.">
        <title>Comparative Genomics of Early-Diverging Mushroom-Forming Fungi Provides Insights into the Origins of Lignocellulose Decay Capabilities.</title>
        <authorList>
            <person name="Nagy L.G."/>
            <person name="Riley R."/>
            <person name="Tritt A."/>
            <person name="Adam C."/>
            <person name="Daum C."/>
            <person name="Floudas D."/>
            <person name="Sun H."/>
            <person name="Yadav J.S."/>
            <person name="Pangilinan J."/>
            <person name="Larsson K.H."/>
            <person name="Matsuura K."/>
            <person name="Barry K."/>
            <person name="Labutti K."/>
            <person name="Kuo R."/>
            <person name="Ohm R.A."/>
            <person name="Bhattacharya S.S."/>
            <person name="Shirouzu T."/>
            <person name="Yoshinaga Y."/>
            <person name="Martin F.M."/>
            <person name="Grigoriev I.V."/>
            <person name="Hibbett D.S."/>
        </authorList>
    </citation>
    <scope>NUCLEOTIDE SEQUENCE [LARGE SCALE GENOMIC DNA]</scope>
    <source>
        <strain evidence="7 8">HHB9708</strain>
    </source>
</reference>
<dbReference type="SMART" id="SM00906">
    <property type="entry name" value="Fungal_trans"/>
    <property type="match status" value="1"/>
</dbReference>
<dbReference type="InterPro" id="IPR036864">
    <property type="entry name" value="Zn2-C6_fun-type_DNA-bd_sf"/>
</dbReference>
<feature type="compositionally biased region" description="Basic and acidic residues" evidence="5">
    <location>
        <begin position="14"/>
        <end position="30"/>
    </location>
</feature>
<keyword evidence="8" id="KW-1185">Reference proteome</keyword>
<dbReference type="GO" id="GO:0000981">
    <property type="term" value="F:DNA-binding transcription factor activity, RNA polymerase II-specific"/>
    <property type="evidence" value="ECO:0007669"/>
    <property type="project" value="InterPro"/>
</dbReference>
<dbReference type="SUPFAM" id="SSF57701">
    <property type="entry name" value="Zn2/Cys6 DNA-binding domain"/>
    <property type="match status" value="1"/>
</dbReference>
<dbReference type="GO" id="GO:0005634">
    <property type="term" value="C:nucleus"/>
    <property type="evidence" value="ECO:0007669"/>
    <property type="project" value="UniProtKB-SubCell"/>
</dbReference>
<evidence type="ECO:0000313" key="7">
    <source>
        <dbReference type="EMBL" id="KZS94500.1"/>
    </source>
</evidence>
<keyword evidence="3" id="KW-0539">Nucleus</keyword>
<evidence type="ECO:0000256" key="2">
    <source>
        <dbReference type="ARBA" id="ARBA00022723"/>
    </source>
</evidence>
<feature type="compositionally biased region" description="Low complexity" evidence="5">
    <location>
        <begin position="696"/>
        <end position="705"/>
    </location>
</feature>
<keyword evidence="4" id="KW-0175">Coiled coil</keyword>
<dbReference type="CDD" id="cd00067">
    <property type="entry name" value="GAL4"/>
    <property type="match status" value="1"/>
</dbReference>
<dbReference type="AlphaFoldDB" id="A0A164VV83"/>
<evidence type="ECO:0000256" key="3">
    <source>
        <dbReference type="ARBA" id="ARBA00023242"/>
    </source>
</evidence>
<feature type="domain" description="Zn(2)-C6 fungal-type" evidence="6">
    <location>
        <begin position="35"/>
        <end position="64"/>
    </location>
</feature>
<feature type="coiled-coil region" evidence="4">
    <location>
        <begin position="82"/>
        <end position="109"/>
    </location>
</feature>
<evidence type="ECO:0000313" key="8">
    <source>
        <dbReference type="Proteomes" id="UP000076722"/>
    </source>
</evidence>
<gene>
    <name evidence="7" type="ORF">SISNIDRAFT_453426</name>
</gene>
<dbReference type="PROSITE" id="PS00463">
    <property type="entry name" value="ZN2_CY6_FUNGAL_1"/>
    <property type="match status" value="1"/>
</dbReference>
<accession>A0A164VV83</accession>
<dbReference type="CDD" id="cd12148">
    <property type="entry name" value="fungal_TF_MHR"/>
    <property type="match status" value="1"/>
</dbReference>
<dbReference type="InterPro" id="IPR050613">
    <property type="entry name" value="Sec_Metabolite_Reg"/>
</dbReference>
<sequence>MSTTSVVISHKRLRTETSSDDQPRRRPAARKEGAACAECRRLKHKCNRVWPCESCVRRGCAQICPDGALTTGRGNRFILAGSEQLHNKISTLSERIHDLERALEESHSRHSSETHRLLHPDLLEIKAPPERGTGPEGGEATVGTSVEEVDSHGFVNMGSGKVKFLGSHANSWYVLEMEESDSEDGSEVNELPHDIATLGNRFPFAVAPTETTANIREYIHMRLPPRDETTRLTNIYFERATWLHAPVSRMRVGEIVSSIYSDQLGRGFAATPAHELAILLLVLAIGTLMDEEREAPYSSKADDYSMLARAALCLESIFESPTLRSVQALMLMAIYLFYADKAGPGDARWIITGIAVKLAQSLGLHRESTLWKDVEPEQVRERREVFWELFAYDSMQSITFSRPPSFSLAHVDCQMPDEPVKDGEHLEMSFPAWKHRFVRDCLTVMHDECTGKKRQSYETIKKLDQLIKNYRVPPSLRTPGFDVGALSSEGASIALTFQRHVLAGIRDSLRMYLHRGFLARAVQDHPEDPLRSQFGRSVMTALESSGSLIANVRSLYSLYPKLSVRVWFMWSHVFSASILLGHIVIRCPGIPLAKSAFKQLESAVELFVEGYSDLGASKPLTTMKTMREKALQALLGSKEIASDELDRLGGSTRNLTSLKSRSSSGGPRSPSNPPSHSPSATHSPAPNLIPTPPPEQVTTPEMPQPMYNFDFTTPDIIYDQQDMLQLNNMMYNQQPTFNLNFVPSQPQPDFSQPPYDDISQQYNYLQPNQTDYGPANSLPTQLPPQQPGLTNMLPPGSEAEFNYWYMSSF</sequence>
<evidence type="ECO:0000259" key="6">
    <source>
        <dbReference type="PROSITE" id="PS50048"/>
    </source>
</evidence>
<feature type="compositionally biased region" description="Low complexity" evidence="5">
    <location>
        <begin position="654"/>
        <end position="669"/>
    </location>
</feature>
<comment type="subcellular location">
    <subcellularLocation>
        <location evidence="1">Nucleus</location>
    </subcellularLocation>
</comment>
<dbReference type="InterPro" id="IPR001138">
    <property type="entry name" value="Zn2Cys6_DnaBD"/>
</dbReference>
<protein>
    <recommendedName>
        <fullName evidence="6">Zn(2)-C6 fungal-type domain-containing protein</fullName>
    </recommendedName>
</protein>
<dbReference type="Proteomes" id="UP000076722">
    <property type="component" value="Unassembled WGS sequence"/>
</dbReference>
<evidence type="ECO:0000256" key="5">
    <source>
        <dbReference type="SAM" id="MobiDB-lite"/>
    </source>
</evidence>
<dbReference type="Pfam" id="PF04082">
    <property type="entry name" value="Fungal_trans"/>
    <property type="match status" value="1"/>
</dbReference>
<dbReference type="OrthoDB" id="424974at2759"/>
<dbReference type="PROSITE" id="PS50048">
    <property type="entry name" value="ZN2_CY6_FUNGAL_2"/>
    <property type="match status" value="1"/>
</dbReference>
<feature type="compositionally biased region" description="Low complexity" evidence="5">
    <location>
        <begin position="677"/>
        <end position="686"/>
    </location>
</feature>
<name>A0A164VV83_9AGAM</name>
<keyword evidence="2" id="KW-0479">Metal-binding</keyword>
<dbReference type="SMART" id="SM00066">
    <property type="entry name" value="GAL4"/>
    <property type="match status" value="1"/>
</dbReference>
<organism evidence="7 8">
    <name type="scientific">Sistotremastrum niveocremeum HHB9708</name>
    <dbReference type="NCBI Taxonomy" id="1314777"/>
    <lineage>
        <taxon>Eukaryota</taxon>
        <taxon>Fungi</taxon>
        <taxon>Dikarya</taxon>
        <taxon>Basidiomycota</taxon>
        <taxon>Agaricomycotina</taxon>
        <taxon>Agaricomycetes</taxon>
        <taxon>Sistotremastrales</taxon>
        <taxon>Sistotremastraceae</taxon>
        <taxon>Sertulicium</taxon>
        <taxon>Sertulicium niveocremeum</taxon>
    </lineage>
</organism>
<dbReference type="Gene3D" id="4.10.240.10">
    <property type="entry name" value="Zn(2)-C6 fungal-type DNA-binding domain"/>
    <property type="match status" value="1"/>
</dbReference>
<dbReference type="PANTHER" id="PTHR31001:SF56">
    <property type="entry name" value="ZN(2)-C6 FUNGAL-TYPE DOMAIN-CONTAINING PROTEIN"/>
    <property type="match status" value="1"/>
</dbReference>
<dbReference type="GO" id="GO:0006351">
    <property type="term" value="P:DNA-templated transcription"/>
    <property type="evidence" value="ECO:0007669"/>
    <property type="project" value="InterPro"/>
</dbReference>
<evidence type="ECO:0000256" key="1">
    <source>
        <dbReference type="ARBA" id="ARBA00004123"/>
    </source>
</evidence>
<feature type="region of interest" description="Disordered" evidence="5">
    <location>
        <begin position="645"/>
        <end position="707"/>
    </location>
</feature>
<dbReference type="STRING" id="1314777.A0A164VV83"/>